<dbReference type="Proteomes" id="UP000006527">
    <property type="component" value="Segment"/>
</dbReference>
<name>E3SL00_9CAUD</name>
<protein>
    <submittedName>
        <fullName evidence="1">Uncharacterized protein</fullName>
    </submittedName>
</protein>
<keyword evidence="2" id="KW-1185">Reference proteome</keyword>
<evidence type="ECO:0000313" key="1">
    <source>
        <dbReference type="EMBL" id="ADO98148.1"/>
    </source>
</evidence>
<reference evidence="1 2" key="1">
    <citation type="journal article" date="2010" name="Environ. Microbiol.">
        <title>Genomic analysis of oceanic cyanobacterial myoviruses compared with T4-like myoviruses from diverse hosts and environments.</title>
        <authorList>
            <person name="Sullivan M.B."/>
            <person name="Huang K.H."/>
            <person name="Ignacio-Espinoza J.C."/>
            <person name="Berlin A.M."/>
            <person name="Kelly L."/>
            <person name="Weigele P.R."/>
            <person name="DeFrancesco A.S."/>
            <person name="Kern S.E."/>
            <person name="Thompson L.R."/>
            <person name="Young S."/>
            <person name="Yandava C."/>
            <person name="Fu R."/>
            <person name="Krastins B."/>
            <person name="Chase M."/>
            <person name="Sarracino D."/>
            <person name="Osburne M.S."/>
            <person name="Henn M.R."/>
            <person name="Chisholm S.W."/>
        </authorList>
    </citation>
    <scope>NUCLEOTIDE SEQUENCE [LARGE SCALE GENOMIC DNA]</scope>
    <source>
        <strain evidence="1">8109-3</strain>
    </source>
</reference>
<organism evidence="1 2">
    <name type="scientific">Synechococcus phage S-SSM7</name>
    <dbReference type="NCBI Taxonomy" id="445686"/>
    <lineage>
        <taxon>Viruses</taxon>
        <taxon>Duplodnaviria</taxon>
        <taxon>Heunggongvirae</taxon>
        <taxon>Uroviricota</taxon>
        <taxon>Caudoviricetes</taxon>
        <taxon>Pantevenvirales</taxon>
        <taxon>Kyanoviridae</taxon>
        <taxon>Lipsvirus</taxon>
        <taxon>Lipsvirus ssm7</taxon>
    </lineage>
</organism>
<dbReference type="GeneID" id="10328651"/>
<evidence type="ECO:0000313" key="2">
    <source>
        <dbReference type="Proteomes" id="UP000006527"/>
    </source>
</evidence>
<accession>E3SL00</accession>
<dbReference type="RefSeq" id="YP_004324135.1">
    <property type="nucleotide sequence ID" value="NC_015287.1"/>
</dbReference>
<dbReference type="EMBL" id="GU071098">
    <property type="protein sequence ID" value="ADO98148.1"/>
    <property type="molecule type" value="Genomic_DNA"/>
</dbReference>
<proteinExistence type="predicted"/>
<sequence length="48" mass="5685">MDKVKQTTTECFEDSEAFIKRLSDSDDNFIDENYPDYVIEIEVESYDP</sequence>
<gene>
    <name evidence="1" type="ORF">SSSM7_082</name>
</gene>
<dbReference type="KEGG" id="vg:10328651"/>